<feature type="transmembrane region" description="Helical" evidence="1">
    <location>
        <begin position="227"/>
        <end position="246"/>
    </location>
</feature>
<feature type="transmembrane region" description="Helical" evidence="1">
    <location>
        <begin position="318"/>
        <end position="337"/>
    </location>
</feature>
<keyword evidence="4" id="KW-1185">Reference proteome</keyword>
<organism evidence="3 4">
    <name type="scientific">Tumebacillus algifaecis</name>
    <dbReference type="NCBI Taxonomy" id="1214604"/>
    <lineage>
        <taxon>Bacteria</taxon>
        <taxon>Bacillati</taxon>
        <taxon>Bacillota</taxon>
        <taxon>Bacilli</taxon>
        <taxon>Bacillales</taxon>
        <taxon>Alicyclobacillaceae</taxon>
        <taxon>Tumebacillus</taxon>
    </lineage>
</organism>
<feature type="transmembrane region" description="Helical" evidence="1">
    <location>
        <begin position="357"/>
        <end position="378"/>
    </location>
</feature>
<dbReference type="OrthoDB" id="2380258at2"/>
<dbReference type="KEGG" id="tab:CIG75_06830"/>
<evidence type="ECO:0000256" key="1">
    <source>
        <dbReference type="SAM" id="Phobius"/>
    </source>
</evidence>
<evidence type="ECO:0000313" key="3">
    <source>
        <dbReference type="EMBL" id="ASS74714.1"/>
    </source>
</evidence>
<dbReference type="EMBL" id="CP022657">
    <property type="protein sequence ID" value="ASS74714.1"/>
    <property type="molecule type" value="Genomic_DNA"/>
</dbReference>
<evidence type="ECO:0000313" key="4">
    <source>
        <dbReference type="Proteomes" id="UP000214688"/>
    </source>
</evidence>
<dbReference type="GO" id="GO:0004175">
    <property type="term" value="F:endopeptidase activity"/>
    <property type="evidence" value="ECO:0007669"/>
    <property type="project" value="UniProtKB-ARBA"/>
</dbReference>
<proteinExistence type="predicted"/>
<name>A0A223D019_9BACL</name>
<keyword evidence="1" id="KW-0472">Membrane</keyword>
<dbReference type="AlphaFoldDB" id="A0A223D019"/>
<dbReference type="Pfam" id="PF02517">
    <property type="entry name" value="Rce1-like"/>
    <property type="match status" value="1"/>
</dbReference>
<dbReference type="GO" id="GO:0080120">
    <property type="term" value="P:CAAX-box protein maturation"/>
    <property type="evidence" value="ECO:0007669"/>
    <property type="project" value="UniProtKB-ARBA"/>
</dbReference>
<accession>A0A223D019</accession>
<reference evidence="3 4" key="1">
    <citation type="journal article" date="2015" name="Int. J. Syst. Evol. Microbiol.">
        <title>Tumebacillus algifaecis sp. nov., isolated from decomposing algal scum.</title>
        <authorList>
            <person name="Wu Y.F."/>
            <person name="Zhang B."/>
            <person name="Xing P."/>
            <person name="Wu Q.L."/>
            <person name="Liu S.J."/>
        </authorList>
    </citation>
    <scope>NUCLEOTIDE SEQUENCE [LARGE SCALE GENOMIC DNA]</scope>
    <source>
        <strain evidence="3 4">THMBR28</strain>
    </source>
</reference>
<feature type="domain" description="CAAX prenyl protease 2/Lysostaphin resistance protein A-like" evidence="2">
    <location>
        <begin position="358"/>
        <end position="453"/>
    </location>
</feature>
<protein>
    <recommendedName>
        <fullName evidence="2">CAAX prenyl protease 2/Lysostaphin resistance protein A-like domain-containing protein</fullName>
    </recommendedName>
</protein>
<dbReference type="RefSeq" id="WP_094235964.1">
    <property type="nucleotide sequence ID" value="NZ_CP022657.1"/>
</dbReference>
<evidence type="ECO:0000259" key="2">
    <source>
        <dbReference type="Pfam" id="PF02517"/>
    </source>
</evidence>
<feature type="transmembrane region" description="Helical" evidence="1">
    <location>
        <begin position="449"/>
        <end position="482"/>
    </location>
</feature>
<dbReference type="Proteomes" id="UP000214688">
    <property type="component" value="Chromosome"/>
</dbReference>
<feature type="transmembrane region" description="Helical" evidence="1">
    <location>
        <begin position="278"/>
        <end position="297"/>
    </location>
</feature>
<feature type="transmembrane region" description="Helical" evidence="1">
    <location>
        <begin position="417"/>
        <end position="437"/>
    </location>
</feature>
<sequence length="489" mass="54556">MVRSLRGLLFVGLIGVVLLLTELFVVRAVQHTPLPVVVTPEQAKEIAAQWIGTKPMIVRQEENQTVSRHLQERGLSDAFRKEASDPNKPLVMWKVTSGETEVLVNRQNGQVEGVRGATIALVEGSQAEHIETVRKELSIRYGLDHLAVSSIKNEGPDHVLIEFESGYRYADLREVILAELDRERWVAFAHRLETSVASRSWDLATRADEATVSNRFDWQAVTQIGGGYLNLLLVACIVLAGIYVLWKNGRAERRPYGEAIVSGCIALIKWLLAPTLVGLFQALAIGAIVFFALTLAWQGRWPWKERLQENGWLEQQVVAGYGVFGCLAGASTLFLWASAPLGAWVSDLQAQEAIALFWWPFLLPLLAPLSAAVFEELIYRKLSAIWLRRLFKSGVATVLISSLIWSLGHLLYNVSPWYLRVIELSLLIGPLFFFLYRQYGLGAVMIGHFLYNSLLASIALAGAFGSYMSLIWLLLPLLLLVVKKKGLLV</sequence>
<gene>
    <name evidence="3" type="ORF">CIG75_06830</name>
</gene>
<dbReference type="InterPro" id="IPR003675">
    <property type="entry name" value="Rce1/LyrA-like_dom"/>
</dbReference>
<keyword evidence="1" id="KW-0812">Transmembrane</keyword>
<keyword evidence="1" id="KW-1133">Transmembrane helix</keyword>
<feature type="transmembrane region" description="Helical" evidence="1">
    <location>
        <begin position="390"/>
        <end position="411"/>
    </location>
</feature>